<evidence type="ECO:0000256" key="5">
    <source>
        <dbReference type="PROSITE-ProRule" id="PRU00708"/>
    </source>
</evidence>
<reference evidence="8 9" key="1">
    <citation type="journal article" date="2017" name="Genome Announc.">
        <title>Genome sequence of the saprophytic ascomycete Epicoccum nigrum ICMP 19927 strain isolated from New Zealand.</title>
        <authorList>
            <person name="Fokin M."/>
            <person name="Fleetwood D."/>
            <person name="Weir B.S."/>
            <person name="Villas-Boas S.G."/>
        </authorList>
    </citation>
    <scope>NUCLEOTIDE SEQUENCE [LARGE SCALE GENOMIC DNA]</scope>
    <source>
        <strain evidence="8 9">ICMP 19927</strain>
    </source>
</reference>
<dbReference type="InterPro" id="IPR011990">
    <property type="entry name" value="TPR-like_helical_dom_sf"/>
</dbReference>
<evidence type="ECO:0000256" key="2">
    <source>
        <dbReference type="ARBA" id="ARBA00022737"/>
    </source>
</evidence>
<feature type="repeat" description="PPR" evidence="5">
    <location>
        <begin position="735"/>
        <end position="769"/>
    </location>
</feature>
<dbReference type="Pfam" id="PF01535">
    <property type="entry name" value="PPR"/>
    <property type="match status" value="1"/>
</dbReference>
<protein>
    <recommendedName>
        <fullName evidence="10">Pentacotripeptide-repeat region of PRORP domain-containing protein</fullName>
    </recommendedName>
</protein>
<evidence type="ECO:0000256" key="3">
    <source>
        <dbReference type="ARBA" id="ARBA00044493"/>
    </source>
</evidence>
<evidence type="ECO:0000313" key="8">
    <source>
        <dbReference type="EMBL" id="OSS51982.1"/>
    </source>
</evidence>
<evidence type="ECO:0000256" key="7">
    <source>
        <dbReference type="SAM" id="MobiDB-lite"/>
    </source>
</evidence>
<gene>
    <name evidence="8" type="ORF">B5807_03647</name>
</gene>
<dbReference type="PANTHER" id="PTHR47447">
    <property type="entry name" value="OS03G0856100 PROTEIN"/>
    <property type="match status" value="1"/>
</dbReference>
<dbReference type="STRING" id="105696.A0A1Y2M7K3"/>
<dbReference type="OMA" id="WTCATIL"/>
<feature type="region of interest" description="Disordered" evidence="7">
    <location>
        <begin position="913"/>
        <end position="954"/>
    </location>
</feature>
<dbReference type="PANTHER" id="PTHR47447:SF28">
    <property type="entry name" value="PENTACOTRIPEPTIDE-REPEAT REGION OF PRORP DOMAIN-CONTAINING PROTEIN"/>
    <property type="match status" value="1"/>
</dbReference>
<dbReference type="AlphaFoldDB" id="A0A1Y2M7K3"/>
<feature type="coiled-coil region" evidence="6">
    <location>
        <begin position="822"/>
        <end position="849"/>
    </location>
</feature>
<dbReference type="NCBIfam" id="TIGR00756">
    <property type="entry name" value="PPR"/>
    <property type="match status" value="1"/>
</dbReference>
<dbReference type="EMBL" id="KZ107840">
    <property type="protein sequence ID" value="OSS51982.1"/>
    <property type="molecule type" value="Genomic_DNA"/>
</dbReference>
<feature type="repeat" description="PPR" evidence="5">
    <location>
        <begin position="509"/>
        <end position="543"/>
    </location>
</feature>
<comment type="subunit">
    <text evidence="4">Binds to mitochondrial small subunit 15S rRNA.</text>
</comment>
<dbReference type="InterPro" id="IPR002885">
    <property type="entry name" value="PPR_rpt"/>
</dbReference>
<proteinExistence type="inferred from homology"/>
<accession>A0A1Y2M7K3</accession>
<evidence type="ECO:0000256" key="4">
    <source>
        <dbReference type="ARBA" id="ARBA00044511"/>
    </source>
</evidence>
<sequence length="954" mass="107410">MPRARVSSASLSASADTLILPWLAPRAFAESPTVRRRHRRGAKSNAAHKELQETDLGKQIGLADEPSLGSQWRARLQTPQPSHPSPSTGASCFNRAGSINLRYADIAYFAHRHARSYATTTVSSSQTIPPNTPRDTVIASDVLSETRYSRKKSWRAQLEQYTENLGPLQASRRRVKLITQAEKRLSHYEKEQWRETERRPDELIFDGRYRSLRRLIISLEDYHLTAINAKKNTPIDMVDEEWLLNTFAALDRSVYARTSALTKPIILEHSPRTAEGVQLLLEGVETDGPSRMASNWHKHEETQKFYERDLMYMLDQKPGYAQDFITVLAETKELPSSKVPLLADALAYLARLHLKAEYAPEQGWEATPGANVRKFIDLFLRCTPCIVPSWATTVYSQELLHSLVLLADTADLRSIYDTLQESHIQLSGGTALHYAAAFGEVGEHRYALKILKENHVLYSSQVRPKEFLGTDSFQWTCATILRGSMREPGNYHETPSIVAAFVELGVKMDLLLYDVIMHNAMDAGDYATAFKVFNALEGHGLKPDKYTFSILLHGCAMQNEPTKFKAFADHCVEKAIFLKDSWLATDFLFYTYTCAQNKFAVGRNTTPIWRAYLDLFDLTPLDPFVRIGSRTMRDAIDEAAGDVKQEKLAPTPTALYLMLQTEIQNISTLSVPYLERQYATFKHVISSKRVHEALATLAQDRIIWNAFLLAFCRKRQYASASSVIKDMDAHGVPANVYSWNIFMKAFFKSGQVAAAERVFELMRARGVDPDAYTYGTMVRGYAKAQLTDRVGETMQHISEDDQLAPDLLRALSQVQNRADLMASLEKNKLAKLQNDAEDADRKANEEAEKLEGPRFKSLFAKAITFKEPAHWDNGGVEDADDFLEPDDETLAAEVKTEGNVLKQSVITDDLKASVIGRDDRDDNPDAYLEPDDEPTAENKDPTTYGEMSAAGSRS</sequence>
<evidence type="ECO:0000256" key="6">
    <source>
        <dbReference type="SAM" id="Coils"/>
    </source>
</evidence>
<feature type="region of interest" description="Disordered" evidence="7">
    <location>
        <begin position="33"/>
        <end position="54"/>
    </location>
</feature>
<name>A0A1Y2M7K3_EPING</name>
<dbReference type="Pfam" id="PF13041">
    <property type="entry name" value="PPR_2"/>
    <property type="match status" value="2"/>
</dbReference>
<comment type="function">
    <text evidence="3">Regulates mitochondrial small subunit maturation by controlling 15S rRNA 5'-end processing. Localizes to the 5' precursor of the 15S rRNA in a position that is subsequently occupied by mS47 in the mature yeast mtSSU. Uses structure and sequence-specific RNA recognition, binding to a single-stranded region of the precursor and specifically recognizing bases -6 to -1. The exchange of Ccm1 for mS47 is coupled to the irreversible removal of precursor rRNA that is accompanied by conformational changes of the mitoribosomal proteins uS5m and mS26. These conformational changes signal completion of 5'-end rRNA processing through protection of the mature 5'-end of the 15S rRNA and stabilization of mS47. The removal of the 5' precursor together with the dissociation of Ccm1 may be catalyzed by the 5'-3' exoribonuclease Pet127. Involved in the specific removal of group I introns in mitochondrial encoded transcripts.</text>
</comment>
<keyword evidence="6" id="KW-0175">Coiled coil</keyword>
<dbReference type="PROSITE" id="PS51375">
    <property type="entry name" value="PPR"/>
    <property type="match status" value="3"/>
</dbReference>
<dbReference type="Proteomes" id="UP000193240">
    <property type="component" value="Unassembled WGS sequence"/>
</dbReference>
<keyword evidence="9" id="KW-1185">Reference proteome</keyword>
<keyword evidence="2" id="KW-0677">Repeat</keyword>
<evidence type="ECO:0008006" key="10">
    <source>
        <dbReference type="Google" id="ProtNLM"/>
    </source>
</evidence>
<organism evidence="8 9">
    <name type="scientific">Epicoccum nigrum</name>
    <name type="common">Soil fungus</name>
    <name type="synonym">Epicoccum purpurascens</name>
    <dbReference type="NCBI Taxonomy" id="105696"/>
    <lineage>
        <taxon>Eukaryota</taxon>
        <taxon>Fungi</taxon>
        <taxon>Dikarya</taxon>
        <taxon>Ascomycota</taxon>
        <taxon>Pezizomycotina</taxon>
        <taxon>Dothideomycetes</taxon>
        <taxon>Pleosporomycetidae</taxon>
        <taxon>Pleosporales</taxon>
        <taxon>Pleosporineae</taxon>
        <taxon>Didymellaceae</taxon>
        <taxon>Epicoccum</taxon>
    </lineage>
</organism>
<evidence type="ECO:0000256" key="1">
    <source>
        <dbReference type="ARBA" id="ARBA00006192"/>
    </source>
</evidence>
<evidence type="ECO:0000313" key="9">
    <source>
        <dbReference type="Proteomes" id="UP000193240"/>
    </source>
</evidence>
<feature type="repeat" description="PPR" evidence="5">
    <location>
        <begin position="700"/>
        <end position="734"/>
    </location>
</feature>
<dbReference type="InParanoid" id="A0A1Y2M7K3"/>
<dbReference type="Gene3D" id="1.25.40.10">
    <property type="entry name" value="Tetratricopeptide repeat domain"/>
    <property type="match status" value="2"/>
</dbReference>
<comment type="similarity">
    <text evidence="1">Belongs to the CCM1 family.</text>
</comment>
<feature type="compositionally biased region" description="Acidic residues" evidence="7">
    <location>
        <begin position="921"/>
        <end position="935"/>
    </location>
</feature>